<feature type="compositionally biased region" description="Basic and acidic residues" evidence="5">
    <location>
        <begin position="1"/>
        <end position="16"/>
    </location>
</feature>
<evidence type="ECO:0000256" key="5">
    <source>
        <dbReference type="SAM" id="MobiDB-lite"/>
    </source>
</evidence>
<evidence type="ECO:0000259" key="6">
    <source>
        <dbReference type="PROSITE" id="PS50949"/>
    </source>
</evidence>
<reference evidence="8" key="1">
    <citation type="journal article" date="2019" name="Int. J. Syst. Evol. Microbiol.">
        <title>The Global Catalogue of Microorganisms (GCM) 10K type strain sequencing project: providing services to taxonomists for standard genome sequencing and annotation.</title>
        <authorList>
            <consortium name="The Broad Institute Genomics Platform"/>
            <consortium name="The Broad Institute Genome Sequencing Center for Infectious Disease"/>
            <person name="Wu L."/>
            <person name="Ma J."/>
        </authorList>
    </citation>
    <scope>NUCLEOTIDE SEQUENCE [LARGE SCALE GENOMIC DNA]</scope>
    <source>
        <strain evidence="8">KCTC 52231</strain>
    </source>
</reference>
<dbReference type="CDD" id="cd07377">
    <property type="entry name" value="WHTH_GntR"/>
    <property type="match status" value="1"/>
</dbReference>
<dbReference type="Gene3D" id="1.10.10.10">
    <property type="entry name" value="Winged helix-like DNA-binding domain superfamily/Winged helix DNA-binding domain"/>
    <property type="match status" value="1"/>
</dbReference>
<accession>A0ABV7I9T9</accession>
<gene>
    <name evidence="7" type="primary">hutC</name>
    <name evidence="7" type="ORF">ACFOHV_16525</name>
</gene>
<feature type="domain" description="HTH gntR-type" evidence="6">
    <location>
        <begin position="27"/>
        <end position="95"/>
    </location>
</feature>
<dbReference type="PROSITE" id="PS50949">
    <property type="entry name" value="HTH_GNTR"/>
    <property type="match status" value="1"/>
</dbReference>
<dbReference type="SMART" id="SM00345">
    <property type="entry name" value="HTH_GNTR"/>
    <property type="match status" value="1"/>
</dbReference>
<dbReference type="InterPro" id="IPR011663">
    <property type="entry name" value="UTRA"/>
</dbReference>
<keyword evidence="2" id="KW-0238">DNA-binding</keyword>
<comment type="caution">
    <text evidence="7">The sequence shown here is derived from an EMBL/GenBank/DDBJ whole genome shotgun (WGS) entry which is preliminary data.</text>
</comment>
<evidence type="ECO:0000313" key="7">
    <source>
        <dbReference type="EMBL" id="MFC3164886.1"/>
    </source>
</evidence>
<dbReference type="PANTHER" id="PTHR44846:SF16">
    <property type="entry name" value="TRANSCRIPTIONAL REGULATOR PHNF-RELATED"/>
    <property type="match status" value="1"/>
</dbReference>
<keyword evidence="1" id="KW-0805">Transcription regulation</keyword>
<sequence length="265" mass="29306">MAALKQGDHANGDRRPVTTKTGSGKEATLHQRILRDIESRILSGEWPPGHHIPFEVDLATEYDCSRMTVNKVMTELAKAGLVERHRKAGSFVRQPQAQSAVLEIHDIEAEVKSLGLAYGFTLVRKEERVATADDRRLLEIGDGPAVVQVLCIHFAGERPFCIEERLINLAVVPEAVGSDFAGMPPGRWLLRQVPWTTAEHRISAVSAEAETARMLRIAKGAACLVIERRTWSGQGPVTWVRFTYPGESHALVARFTPASNQTERS</sequence>
<dbReference type="EMBL" id="JBHRTG010000019">
    <property type="protein sequence ID" value="MFC3164886.1"/>
    <property type="molecule type" value="Genomic_DNA"/>
</dbReference>
<dbReference type="PANTHER" id="PTHR44846">
    <property type="entry name" value="MANNOSYL-D-GLYCERATE TRANSPORT/METABOLISM SYSTEM REPRESSOR MNGR-RELATED"/>
    <property type="match status" value="1"/>
</dbReference>
<evidence type="ECO:0000256" key="1">
    <source>
        <dbReference type="ARBA" id="ARBA00023015"/>
    </source>
</evidence>
<dbReference type="RefSeq" id="WP_182307972.1">
    <property type="nucleotide sequence ID" value="NZ_CP059897.1"/>
</dbReference>
<dbReference type="NCBIfam" id="TIGR02018">
    <property type="entry name" value="his_ut_repres"/>
    <property type="match status" value="1"/>
</dbReference>
<proteinExistence type="predicted"/>
<dbReference type="InterPro" id="IPR036390">
    <property type="entry name" value="WH_DNA-bd_sf"/>
</dbReference>
<protein>
    <recommendedName>
        <fullName evidence="4">Histidine utilization repressor</fullName>
    </recommendedName>
</protein>
<dbReference type="InterPro" id="IPR000524">
    <property type="entry name" value="Tscrpt_reg_HTH_GntR"/>
</dbReference>
<organism evidence="7 8">
    <name type="scientific">Ciceribacter thiooxidans</name>
    <dbReference type="NCBI Taxonomy" id="1969821"/>
    <lineage>
        <taxon>Bacteria</taxon>
        <taxon>Pseudomonadati</taxon>
        <taxon>Pseudomonadota</taxon>
        <taxon>Alphaproteobacteria</taxon>
        <taxon>Hyphomicrobiales</taxon>
        <taxon>Rhizobiaceae</taxon>
        <taxon>Ciceribacter</taxon>
    </lineage>
</organism>
<evidence type="ECO:0000313" key="8">
    <source>
        <dbReference type="Proteomes" id="UP001595647"/>
    </source>
</evidence>
<dbReference type="Proteomes" id="UP001595647">
    <property type="component" value="Unassembled WGS sequence"/>
</dbReference>
<dbReference type="Pfam" id="PF07702">
    <property type="entry name" value="UTRA"/>
    <property type="match status" value="1"/>
</dbReference>
<name>A0ABV7I9T9_9HYPH</name>
<keyword evidence="3" id="KW-0804">Transcription</keyword>
<dbReference type="SUPFAM" id="SSF64288">
    <property type="entry name" value="Chorismate lyase-like"/>
    <property type="match status" value="1"/>
</dbReference>
<dbReference type="InterPro" id="IPR050679">
    <property type="entry name" value="Bact_HTH_transcr_reg"/>
</dbReference>
<evidence type="ECO:0000256" key="3">
    <source>
        <dbReference type="ARBA" id="ARBA00023163"/>
    </source>
</evidence>
<evidence type="ECO:0000256" key="2">
    <source>
        <dbReference type="ARBA" id="ARBA00023125"/>
    </source>
</evidence>
<feature type="region of interest" description="Disordered" evidence="5">
    <location>
        <begin position="1"/>
        <end position="27"/>
    </location>
</feature>
<dbReference type="Gene3D" id="3.40.1410.10">
    <property type="entry name" value="Chorismate lyase-like"/>
    <property type="match status" value="1"/>
</dbReference>
<dbReference type="InterPro" id="IPR036388">
    <property type="entry name" value="WH-like_DNA-bd_sf"/>
</dbReference>
<dbReference type="InterPro" id="IPR010248">
    <property type="entry name" value="His_ut_repres"/>
</dbReference>
<keyword evidence="8" id="KW-1185">Reference proteome</keyword>
<dbReference type="SUPFAM" id="SSF46785">
    <property type="entry name" value="Winged helix' DNA-binding domain"/>
    <property type="match status" value="1"/>
</dbReference>
<evidence type="ECO:0000256" key="4">
    <source>
        <dbReference type="NCBIfam" id="TIGR02018"/>
    </source>
</evidence>
<dbReference type="InterPro" id="IPR028978">
    <property type="entry name" value="Chorismate_lyase_/UTRA_dom_sf"/>
</dbReference>
<dbReference type="Pfam" id="PF00392">
    <property type="entry name" value="GntR"/>
    <property type="match status" value="1"/>
</dbReference>
<dbReference type="SMART" id="SM00866">
    <property type="entry name" value="UTRA"/>
    <property type="match status" value="1"/>
</dbReference>